<evidence type="ECO:0000313" key="8">
    <source>
        <dbReference type="Proteomes" id="UP001431776"/>
    </source>
</evidence>
<feature type="domain" description="Tyr recombinase" evidence="5">
    <location>
        <begin position="168"/>
        <end position="375"/>
    </location>
</feature>
<accession>A0AAW6U2T3</accession>
<protein>
    <submittedName>
        <fullName evidence="7">Site-specific integrase</fullName>
    </submittedName>
</protein>
<dbReference type="Pfam" id="PF00589">
    <property type="entry name" value="Phage_integrase"/>
    <property type="match status" value="1"/>
</dbReference>
<dbReference type="InterPro" id="IPR011010">
    <property type="entry name" value="DNA_brk_join_enz"/>
</dbReference>
<dbReference type="Proteomes" id="UP001431776">
    <property type="component" value="Unassembled WGS sequence"/>
</dbReference>
<dbReference type="GO" id="GO:0006310">
    <property type="term" value="P:DNA recombination"/>
    <property type="evidence" value="ECO:0007669"/>
    <property type="project" value="UniProtKB-KW"/>
</dbReference>
<dbReference type="EMBL" id="JASCXX010000017">
    <property type="protein sequence ID" value="MDI6450229.1"/>
    <property type="molecule type" value="Genomic_DNA"/>
</dbReference>
<organism evidence="7 8">
    <name type="scientific">Anaerobaca lacustris</name>
    <dbReference type="NCBI Taxonomy" id="3044600"/>
    <lineage>
        <taxon>Bacteria</taxon>
        <taxon>Pseudomonadati</taxon>
        <taxon>Planctomycetota</taxon>
        <taxon>Phycisphaerae</taxon>
        <taxon>Sedimentisphaerales</taxon>
        <taxon>Anaerobacaceae</taxon>
        <taxon>Anaerobaca</taxon>
    </lineage>
</organism>
<keyword evidence="1" id="KW-0229">DNA integration</keyword>
<name>A0AAW6U2T3_9BACT</name>
<dbReference type="Gene3D" id="1.10.443.10">
    <property type="entry name" value="Intergrase catalytic core"/>
    <property type="match status" value="1"/>
</dbReference>
<proteinExistence type="predicted"/>
<dbReference type="CDD" id="cd00796">
    <property type="entry name" value="INT_Rci_Hp1_C"/>
    <property type="match status" value="1"/>
</dbReference>
<dbReference type="AlphaFoldDB" id="A0AAW6U2T3"/>
<dbReference type="GO" id="GO:0015074">
    <property type="term" value="P:DNA integration"/>
    <property type="evidence" value="ECO:0007669"/>
    <property type="project" value="UniProtKB-KW"/>
</dbReference>
<sequence>MVKQLVKLRTRPSRDSKTFVLMLDYIDASGKRNRESLGHADKRKAERQRAQKERELRMGIVVPERMRLSELLADSRERTRGQVRETTLTDRDEAMRHLIDAVGDIDVQEVSHRHAEVFIQVRLDAGNAPATVNKKVSALKRLFQLAVLRGQLETNPFRHVTRLKAPARQVRVFSEDECDNLLKAVREPYRADGPDWELLVVVALCTAMRRGELLNLTWADTDFDRLTVSVAPKQDTKHTWEWRIKDSERRTLPLTREVAELLKGRRTARATLHPYIFITASRHQQIQQRRNAGRWTLTDGRCPVNNFNRGFGTVLERAGIIGGEFHDLRRTCLSRWLANGLTEYDVMQLAGHSDFSTTHRFYLAVRSDLVDRARTATMAVMGTDFGAHMARAPVFG</sequence>
<dbReference type="InterPro" id="IPR050090">
    <property type="entry name" value="Tyrosine_recombinase_XerCD"/>
</dbReference>
<dbReference type="PROSITE" id="PS51900">
    <property type="entry name" value="CB"/>
    <property type="match status" value="1"/>
</dbReference>
<dbReference type="InterPro" id="IPR044068">
    <property type="entry name" value="CB"/>
</dbReference>
<dbReference type="Gene3D" id="1.10.150.130">
    <property type="match status" value="1"/>
</dbReference>
<keyword evidence="8" id="KW-1185">Reference proteome</keyword>
<dbReference type="PROSITE" id="PS51898">
    <property type="entry name" value="TYR_RECOMBINASE"/>
    <property type="match status" value="1"/>
</dbReference>
<dbReference type="PANTHER" id="PTHR30349:SF94">
    <property type="entry name" value="INTEGRASE_RECOMBINASE HI_1414-RELATED"/>
    <property type="match status" value="1"/>
</dbReference>
<reference evidence="7" key="1">
    <citation type="submission" date="2023-05" db="EMBL/GenBank/DDBJ databases">
        <title>Anaerotaeda fermentans gen. nov., sp. nov., a novel anaerobic planctomycete of the new family within the order Sedimentisphaerales isolated from Taman Peninsula, Russia.</title>
        <authorList>
            <person name="Khomyakova M.A."/>
            <person name="Merkel A.Y."/>
            <person name="Slobodkin A.I."/>
        </authorList>
    </citation>
    <scope>NUCLEOTIDE SEQUENCE</scope>
    <source>
        <strain evidence="7">M17dextr</strain>
    </source>
</reference>
<feature type="domain" description="Core-binding (CB)" evidence="6">
    <location>
        <begin position="66"/>
        <end position="147"/>
    </location>
</feature>
<gene>
    <name evidence="7" type="ORF">QJ522_14305</name>
</gene>
<evidence type="ECO:0000256" key="3">
    <source>
        <dbReference type="ARBA" id="ARBA00023172"/>
    </source>
</evidence>
<dbReference type="InterPro" id="IPR013762">
    <property type="entry name" value="Integrase-like_cat_sf"/>
</dbReference>
<evidence type="ECO:0000256" key="4">
    <source>
        <dbReference type="PROSITE-ProRule" id="PRU01248"/>
    </source>
</evidence>
<evidence type="ECO:0000259" key="6">
    <source>
        <dbReference type="PROSITE" id="PS51900"/>
    </source>
</evidence>
<evidence type="ECO:0000313" key="7">
    <source>
        <dbReference type="EMBL" id="MDI6450229.1"/>
    </source>
</evidence>
<keyword evidence="3" id="KW-0233">DNA recombination</keyword>
<keyword evidence="2 4" id="KW-0238">DNA-binding</keyword>
<dbReference type="SUPFAM" id="SSF56349">
    <property type="entry name" value="DNA breaking-rejoining enzymes"/>
    <property type="match status" value="1"/>
</dbReference>
<dbReference type="GO" id="GO:0003677">
    <property type="term" value="F:DNA binding"/>
    <property type="evidence" value="ECO:0007669"/>
    <property type="project" value="UniProtKB-UniRule"/>
</dbReference>
<evidence type="ECO:0000256" key="1">
    <source>
        <dbReference type="ARBA" id="ARBA00022908"/>
    </source>
</evidence>
<evidence type="ECO:0000259" key="5">
    <source>
        <dbReference type="PROSITE" id="PS51898"/>
    </source>
</evidence>
<dbReference type="PANTHER" id="PTHR30349">
    <property type="entry name" value="PHAGE INTEGRASE-RELATED"/>
    <property type="match status" value="1"/>
</dbReference>
<dbReference type="InterPro" id="IPR002104">
    <property type="entry name" value="Integrase_catalytic"/>
</dbReference>
<dbReference type="RefSeq" id="WP_349245637.1">
    <property type="nucleotide sequence ID" value="NZ_JASCXX010000017.1"/>
</dbReference>
<comment type="caution">
    <text evidence="7">The sequence shown here is derived from an EMBL/GenBank/DDBJ whole genome shotgun (WGS) entry which is preliminary data.</text>
</comment>
<evidence type="ECO:0000256" key="2">
    <source>
        <dbReference type="ARBA" id="ARBA00023125"/>
    </source>
</evidence>
<dbReference type="InterPro" id="IPR010998">
    <property type="entry name" value="Integrase_recombinase_N"/>
</dbReference>